<dbReference type="AlphaFoldDB" id="A0A4R4PRP6"/>
<accession>A0A4R4PRP6</accession>
<comment type="caution">
    <text evidence="2">The sequence shown here is derived from an EMBL/GenBank/DDBJ whole genome shotgun (WGS) entry which is preliminary data.</text>
</comment>
<evidence type="ECO:0000313" key="2">
    <source>
        <dbReference type="EMBL" id="TDC24924.1"/>
    </source>
</evidence>
<organism evidence="2 3">
    <name type="scientific">Kribbella albertanoniae</name>
    <dbReference type="NCBI Taxonomy" id="1266829"/>
    <lineage>
        <taxon>Bacteria</taxon>
        <taxon>Bacillati</taxon>
        <taxon>Actinomycetota</taxon>
        <taxon>Actinomycetes</taxon>
        <taxon>Propionibacteriales</taxon>
        <taxon>Kribbellaceae</taxon>
        <taxon>Kribbella</taxon>
    </lineage>
</organism>
<feature type="non-terminal residue" evidence="2">
    <location>
        <position position="1"/>
    </location>
</feature>
<proteinExistence type="predicted"/>
<gene>
    <name evidence="2" type="ORF">E1261_25100</name>
</gene>
<dbReference type="SUPFAM" id="SSF51445">
    <property type="entry name" value="(Trans)glycosidases"/>
    <property type="match status" value="1"/>
</dbReference>
<dbReference type="Proteomes" id="UP000295075">
    <property type="component" value="Unassembled WGS sequence"/>
</dbReference>
<sequence length="116" mass="12940">PWSAQEPPFGFGTGTPWLPQPPDWKNLTVESQQADQNSMLALYRNALTIRRDHLGDGSLTWLESDPGVLSFQRESLTSVTNLTPEPIDLPPYQDLLLTSTPLDNGQLPPDTTAWLR</sequence>
<evidence type="ECO:0000313" key="3">
    <source>
        <dbReference type="Proteomes" id="UP000295075"/>
    </source>
</evidence>
<dbReference type="Gene3D" id="3.20.20.80">
    <property type="entry name" value="Glycosidases"/>
    <property type="match status" value="1"/>
</dbReference>
<keyword evidence="3" id="KW-1185">Reference proteome</keyword>
<dbReference type="EMBL" id="SMKA01000131">
    <property type="protein sequence ID" value="TDC24924.1"/>
    <property type="molecule type" value="Genomic_DNA"/>
</dbReference>
<protein>
    <submittedName>
        <fullName evidence="2">Alpha-glucosidase</fullName>
    </submittedName>
</protein>
<name>A0A4R4PRP6_9ACTN</name>
<reference evidence="2 3" key="1">
    <citation type="submission" date="2019-03" db="EMBL/GenBank/DDBJ databases">
        <title>Draft genome sequences of novel Actinobacteria.</title>
        <authorList>
            <person name="Sahin N."/>
            <person name="Ay H."/>
            <person name="Saygin H."/>
        </authorList>
    </citation>
    <scope>NUCLEOTIDE SEQUENCE [LARGE SCALE GENOMIC DNA]</scope>
    <source>
        <strain evidence="2 3">JCM 30547</strain>
    </source>
</reference>
<feature type="region of interest" description="Disordered" evidence="1">
    <location>
        <begin position="1"/>
        <end position="25"/>
    </location>
</feature>
<evidence type="ECO:0000256" key="1">
    <source>
        <dbReference type="SAM" id="MobiDB-lite"/>
    </source>
</evidence>
<dbReference type="InterPro" id="IPR017853">
    <property type="entry name" value="GH"/>
</dbReference>
<dbReference type="GO" id="GO:0005975">
    <property type="term" value="P:carbohydrate metabolic process"/>
    <property type="evidence" value="ECO:0007669"/>
    <property type="project" value="InterPro"/>
</dbReference>